<evidence type="ECO:0000256" key="4">
    <source>
        <dbReference type="ARBA" id="ARBA00022723"/>
    </source>
</evidence>
<dbReference type="GO" id="GO:0020037">
    <property type="term" value="F:heme binding"/>
    <property type="evidence" value="ECO:0007669"/>
    <property type="project" value="InterPro"/>
</dbReference>
<dbReference type="AlphaFoldDB" id="A0A6P8B3I1"/>
<dbReference type="GO" id="GO:0004497">
    <property type="term" value="F:monooxygenase activity"/>
    <property type="evidence" value="ECO:0007669"/>
    <property type="project" value="UniProtKB-KW"/>
</dbReference>
<dbReference type="SUPFAM" id="SSF48264">
    <property type="entry name" value="Cytochrome P450"/>
    <property type="match status" value="1"/>
</dbReference>
<dbReference type="Proteomes" id="UP000515153">
    <property type="component" value="Unplaced"/>
</dbReference>
<comment type="cofactor">
    <cofactor evidence="1 8">
        <name>heme</name>
        <dbReference type="ChEBI" id="CHEBI:30413"/>
    </cofactor>
</comment>
<dbReference type="InterPro" id="IPR001128">
    <property type="entry name" value="Cyt_P450"/>
</dbReference>
<reference evidence="11" key="1">
    <citation type="journal article" date="2019" name="Mol. Biol. Evol.">
        <title>Blast fungal genomes show frequent chromosomal changes, gene gains and losses, and effector gene turnover.</title>
        <authorList>
            <person name="Gomez Luciano L.B."/>
            <person name="Jason Tsai I."/>
            <person name="Chuma I."/>
            <person name="Tosa Y."/>
            <person name="Chen Y.H."/>
            <person name="Li J.Y."/>
            <person name="Li M.Y."/>
            <person name="Jade Lu M.Y."/>
            <person name="Nakayashiki H."/>
            <person name="Li W.H."/>
        </authorList>
    </citation>
    <scope>NUCLEOTIDE SEQUENCE</scope>
    <source>
        <strain evidence="11">NI907</strain>
    </source>
</reference>
<sequence>MSSPNQSIQPSSAAHAGSEPLVNTMFEKTPLLGLGLSIAIGTIFLGKFLFGSSGSKKLAFPLVKKDGDGYNFLGDALKMVEKGRNEHPGMPFFIEGENGPLAIIPPNMIDDIRSHEDLSFHLTVREDFHDGMPGFEAFTITSRGGGVLQSVISKQLTKYVGVILNNLSDEAAYALHKNFGDKTGKKPYLMSYNILKAHNPNQHTSEWREHTIKPIILDTISRVASRIFLGEDLCRNEEWLELSKGYTIAAFMAARDLRQRPFHLRRLIQWFEPSCKTLRKYRDSSRALILPIVEKRRALRRECIAQGKPLPVFNDCIDWFEEEAAGRPYDAGMIQQAIAATGNHTSSDFTTKFVLILAQHPDVVQEIREEIVKVLGAEGLTKAALANLKLLDSAMKETQRLQPLTTSPMARMATKDIHLANGVCIPKGTPLVIDGSWRVSPEIYEKPLEFDAHRFVKWRGTDRENMAHFVSTAASHTGFGHGIYACPGRFFATNELKIVLCQLIMKYDWKLAEGSTAEPLVFGFNLDASWDAKIMVRRRKVVELDIDALSA</sequence>
<dbReference type="GeneID" id="41962039"/>
<evidence type="ECO:0000256" key="9">
    <source>
        <dbReference type="SAM" id="Phobius"/>
    </source>
</evidence>
<keyword evidence="5" id="KW-0560">Oxidoreductase</keyword>
<evidence type="ECO:0000256" key="3">
    <source>
        <dbReference type="ARBA" id="ARBA00022617"/>
    </source>
</evidence>
<evidence type="ECO:0000256" key="5">
    <source>
        <dbReference type="ARBA" id="ARBA00023002"/>
    </source>
</evidence>
<evidence type="ECO:0000256" key="1">
    <source>
        <dbReference type="ARBA" id="ARBA00001971"/>
    </source>
</evidence>
<dbReference type="Gene3D" id="1.10.630.10">
    <property type="entry name" value="Cytochrome P450"/>
    <property type="match status" value="1"/>
</dbReference>
<organism evidence="10 11">
    <name type="scientific">Pyricularia grisea</name>
    <name type="common">Crabgrass-specific blast fungus</name>
    <name type="synonym">Magnaporthe grisea</name>
    <dbReference type="NCBI Taxonomy" id="148305"/>
    <lineage>
        <taxon>Eukaryota</taxon>
        <taxon>Fungi</taxon>
        <taxon>Dikarya</taxon>
        <taxon>Ascomycota</taxon>
        <taxon>Pezizomycotina</taxon>
        <taxon>Sordariomycetes</taxon>
        <taxon>Sordariomycetidae</taxon>
        <taxon>Magnaporthales</taxon>
        <taxon>Pyriculariaceae</taxon>
        <taxon>Pyricularia</taxon>
    </lineage>
</organism>
<keyword evidence="4 8" id="KW-0479">Metal-binding</keyword>
<proteinExistence type="inferred from homology"/>
<evidence type="ECO:0000256" key="6">
    <source>
        <dbReference type="ARBA" id="ARBA00023004"/>
    </source>
</evidence>
<name>A0A6P8B3I1_PYRGI</name>
<evidence type="ECO:0000313" key="10">
    <source>
        <dbReference type="Proteomes" id="UP000515153"/>
    </source>
</evidence>
<evidence type="ECO:0000256" key="7">
    <source>
        <dbReference type="ARBA" id="ARBA00023033"/>
    </source>
</evidence>
<feature type="binding site" description="axial binding residue" evidence="8">
    <location>
        <position position="486"/>
    </location>
    <ligand>
        <name>heme</name>
        <dbReference type="ChEBI" id="CHEBI:30413"/>
    </ligand>
    <ligandPart>
        <name>Fe</name>
        <dbReference type="ChEBI" id="CHEBI:18248"/>
    </ligandPart>
</feature>
<dbReference type="KEGG" id="pgri:PgNI_07113"/>
<dbReference type="PRINTS" id="PR00465">
    <property type="entry name" value="EP450IV"/>
</dbReference>
<reference evidence="11" key="2">
    <citation type="submission" date="2019-10" db="EMBL/GenBank/DDBJ databases">
        <authorList>
            <consortium name="NCBI Genome Project"/>
        </authorList>
    </citation>
    <scope>NUCLEOTIDE SEQUENCE</scope>
    <source>
        <strain evidence="11">NI907</strain>
    </source>
</reference>
<dbReference type="CDD" id="cd11041">
    <property type="entry name" value="CYP503A1-like"/>
    <property type="match status" value="1"/>
</dbReference>
<keyword evidence="9" id="KW-0472">Membrane</keyword>
<protein>
    <submittedName>
        <fullName evidence="11">Uncharacterized protein</fullName>
    </submittedName>
</protein>
<dbReference type="PANTHER" id="PTHR46206">
    <property type="entry name" value="CYTOCHROME P450"/>
    <property type="match status" value="1"/>
</dbReference>
<keyword evidence="9" id="KW-0812">Transmembrane</keyword>
<dbReference type="GO" id="GO:0005506">
    <property type="term" value="F:iron ion binding"/>
    <property type="evidence" value="ECO:0007669"/>
    <property type="project" value="InterPro"/>
</dbReference>
<dbReference type="RefSeq" id="XP_030981752.1">
    <property type="nucleotide sequence ID" value="XM_031127130.1"/>
</dbReference>
<evidence type="ECO:0000256" key="8">
    <source>
        <dbReference type="PIRSR" id="PIRSR602403-1"/>
    </source>
</evidence>
<feature type="transmembrane region" description="Helical" evidence="9">
    <location>
        <begin position="31"/>
        <end position="50"/>
    </location>
</feature>
<evidence type="ECO:0000256" key="2">
    <source>
        <dbReference type="ARBA" id="ARBA00010617"/>
    </source>
</evidence>
<dbReference type="PANTHER" id="PTHR46206:SF2">
    <property type="entry name" value="CYTOCHROME P450 MONOOXYGENASE AUSG-RELATED"/>
    <property type="match status" value="1"/>
</dbReference>
<dbReference type="GO" id="GO:0016705">
    <property type="term" value="F:oxidoreductase activity, acting on paired donors, with incorporation or reduction of molecular oxygen"/>
    <property type="evidence" value="ECO:0007669"/>
    <property type="project" value="InterPro"/>
</dbReference>
<dbReference type="Pfam" id="PF00067">
    <property type="entry name" value="p450"/>
    <property type="match status" value="1"/>
</dbReference>
<comment type="similarity">
    <text evidence="2">Belongs to the cytochrome P450 family.</text>
</comment>
<keyword evidence="7" id="KW-0503">Monooxygenase</keyword>
<keyword evidence="3 8" id="KW-0349">Heme</keyword>
<dbReference type="InterPro" id="IPR036396">
    <property type="entry name" value="Cyt_P450_sf"/>
</dbReference>
<keyword evidence="10" id="KW-1185">Reference proteome</keyword>
<keyword evidence="9" id="KW-1133">Transmembrane helix</keyword>
<keyword evidence="6 8" id="KW-0408">Iron</keyword>
<gene>
    <name evidence="11" type="ORF">PgNI_07113</name>
</gene>
<evidence type="ECO:0000313" key="11">
    <source>
        <dbReference type="RefSeq" id="XP_030981752.1"/>
    </source>
</evidence>
<dbReference type="InterPro" id="IPR002403">
    <property type="entry name" value="Cyt_P450_E_grp-IV"/>
</dbReference>
<reference evidence="11" key="3">
    <citation type="submission" date="2025-08" db="UniProtKB">
        <authorList>
            <consortium name="RefSeq"/>
        </authorList>
    </citation>
    <scope>IDENTIFICATION</scope>
    <source>
        <strain evidence="11">NI907</strain>
    </source>
</reference>
<accession>A0A6P8B3I1</accession>